<organism evidence="2 3">
    <name type="scientific">Fervidicella metallireducens AeB</name>
    <dbReference type="NCBI Taxonomy" id="1403537"/>
    <lineage>
        <taxon>Bacteria</taxon>
        <taxon>Bacillati</taxon>
        <taxon>Bacillota</taxon>
        <taxon>Clostridia</taxon>
        <taxon>Eubacteriales</taxon>
        <taxon>Clostridiaceae</taxon>
        <taxon>Fervidicella</taxon>
    </lineage>
</organism>
<dbReference type="InterPro" id="IPR028994">
    <property type="entry name" value="Integrin_alpha_N"/>
</dbReference>
<feature type="chain" id="PRO_5001498684" description="Spore coat protein" evidence="1">
    <location>
        <begin position="27"/>
        <end position="290"/>
    </location>
</feature>
<dbReference type="OrthoDB" id="1653343at2"/>
<keyword evidence="3" id="KW-1185">Reference proteome</keyword>
<proteinExistence type="predicted"/>
<gene>
    <name evidence="2" type="ORF">Q428_11220</name>
</gene>
<dbReference type="SUPFAM" id="SSF69318">
    <property type="entry name" value="Integrin alpha N-terminal domain"/>
    <property type="match status" value="1"/>
</dbReference>
<accession>A0A017RTN0</accession>
<sequence>MNKKIYKKILLLSLTGILSFSTFTFAVSNKNETKYQVGNKISFKNLKLKNNTYIIDYKFEDVNGDKIKDHLILTGVKEKKQDIFSDNIDIVIENGKTHKITYANLKDFSGYNSSLFIGDFSGDKVKDIFVSADTGGSGGIVNHTIVTFKNDKPVIIFSEDNNEGLKLEGKFIDDFKAEITSNLINKKFIIDVSANKKEYTETKVYTKDGKESYLYDESGKVLTDYTVWGTPFSLLKPIDYDGDGTYSLEGYQRISGTCNADTISNVISIWSFINGKLQPVSAEYSNFLIK</sequence>
<dbReference type="Proteomes" id="UP000019681">
    <property type="component" value="Unassembled WGS sequence"/>
</dbReference>
<evidence type="ECO:0008006" key="4">
    <source>
        <dbReference type="Google" id="ProtNLM"/>
    </source>
</evidence>
<evidence type="ECO:0000313" key="3">
    <source>
        <dbReference type="Proteomes" id="UP000019681"/>
    </source>
</evidence>
<dbReference type="STRING" id="1403537.Q428_11220"/>
<dbReference type="AlphaFoldDB" id="A0A017RTN0"/>
<name>A0A017RTN0_9CLOT</name>
<dbReference type="RefSeq" id="WP_035380811.1">
    <property type="nucleotide sequence ID" value="NZ_AZQP01000037.1"/>
</dbReference>
<keyword evidence="1" id="KW-0732">Signal</keyword>
<comment type="caution">
    <text evidence="2">The sequence shown here is derived from an EMBL/GenBank/DDBJ whole genome shotgun (WGS) entry which is preliminary data.</text>
</comment>
<evidence type="ECO:0000313" key="2">
    <source>
        <dbReference type="EMBL" id="EYE87819.1"/>
    </source>
</evidence>
<protein>
    <recommendedName>
        <fullName evidence="4">Spore coat protein</fullName>
    </recommendedName>
</protein>
<feature type="signal peptide" evidence="1">
    <location>
        <begin position="1"/>
        <end position="26"/>
    </location>
</feature>
<evidence type="ECO:0000256" key="1">
    <source>
        <dbReference type="SAM" id="SignalP"/>
    </source>
</evidence>
<dbReference type="EMBL" id="AZQP01000037">
    <property type="protein sequence ID" value="EYE87819.1"/>
    <property type="molecule type" value="Genomic_DNA"/>
</dbReference>
<reference evidence="2 3" key="1">
    <citation type="journal article" date="2014" name="Genome Announc.">
        <title>Draft Genome Sequence of Fervidicella metallireducens Strain AeBT, an Iron-Reducing Thermoanaerobe from the Great Artesian Basin.</title>
        <authorList>
            <person name="Patel B.K."/>
        </authorList>
    </citation>
    <scope>NUCLEOTIDE SEQUENCE [LARGE SCALE GENOMIC DNA]</scope>
    <source>
        <strain evidence="2 3">AeB</strain>
    </source>
</reference>